<comment type="caution">
    <text evidence="6">The sequence shown here is derived from an EMBL/GenBank/DDBJ whole genome shotgun (WGS) entry which is preliminary data.</text>
</comment>
<evidence type="ECO:0000259" key="5">
    <source>
        <dbReference type="PROSITE" id="PS50977"/>
    </source>
</evidence>
<dbReference type="HOGENOM" id="CLU_069356_15_12_5"/>
<evidence type="ECO:0000256" key="4">
    <source>
        <dbReference type="PROSITE-ProRule" id="PRU00335"/>
    </source>
</evidence>
<keyword evidence="7" id="KW-1185">Reference proteome</keyword>
<proteinExistence type="predicted"/>
<dbReference type="GO" id="GO:0003700">
    <property type="term" value="F:DNA-binding transcription factor activity"/>
    <property type="evidence" value="ECO:0007669"/>
    <property type="project" value="TreeGrafter"/>
</dbReference>
<gene>
    <name evidence="6" type="ORF">Rumeso_01084</name>
</gene>
<dbReference type="PRINTS" id="PR00455">
    <property type="entry name" value="HTHTETR"/>
</dbReference>
<dbReference type="SUPFAM" id="SSF46689">
    <property type="entry name" value="Homeodomain-like"/>
    <property type="match status" value="1"/>
</dbReference>
<dbReference type="InterPro" id="IPR001647">
    <property type="entry name" value="HTH_TetR"/>
</dbReference>
<dbReference type="Gene3D" id="1.10.357.10">
    <property type="entry name" value="Tetracycline Repressor, domain 2"/>
    <property type="match status" value="1"/>
</dbReference>
<keyword evidence="2 4" id="KW-0238">DNA-binding</keyword>
<name>A0A017HS97_9RHOB</name>
<dbReference type="STRING" id="442562.Rumeso_01084"/>
<evidence type="ECO:0000256" key="1">
    <source>
        <dbReference type="ARBA" id="ARBA00023015"/>
    </source>
</evidence>
<evidence type="ECO:0000313" key="6">
    <source>
        <dbReference type="EMBL" id="EYD77377.1"/>
    </source>
</evidence>
<dbReference type="RefSeq" id="WP_245639110.1">
    <property type="nucleotide sequence ID" value="NZ_KK088543.1"/>
</dbReference>
<feature type="DNA-binding region" description="H-T-H motif" evidence="4">
    <location>
        <begin position="38"/>
        <end position="57"/>
    </location>
</feature>
<evidence type="ECO:0000313" key="7">
    <source>
        <dbReference type="Proteomes" id="UP000019666"/>
    </source>
</evidence>
<keyword evidence="1" id="KW-0805">Transcription regulation</keyword>
<dbReference type="PROSITE" id="PS50977">
    <property type="entry name" value="HTH_TETR_2"/>
    <property type="match status" value="1"/>
</dbReference>
<dbReference type="FunFam" id="1.10.10.60:FF:000141">
    <property type="entry name" value="TetR family transcriptional regulator"/>
    <property type="match status" value="1"/>
</dbReference>
<protein>
    <submittedName>
        <fullName evidence="6">Transcriptional regulator, TetR family</fullName>
    </submittedName>
</protein>
<dbReference type="PANTHER" id="PTHR30055:SF234">
    <property type="entry name" value="HTH-TYPE TRANSCRIPTIONAL REGULATOR BETI"/>
    <property type="match status" value="1"/>
</dbReference>
<dbReference type="Pfam" id="PF00440">
    <property type="entry name" value="TetR_N"/>
    <property type="match status" value="1"/>
</dbReference>
<dbReference type="PATRIC" id="fig|442562.3.peg.1076"/>
<dbReference type="InterPro" id="IPR009057">
    <property type="entry name" value="Homeodomain-like_sf"/>
</dbReference>
<evidence type="ECO:0000256" key="2">
    <source>
        <dbReference type="ARBA" id="ARBA00023125"/>
    </source>
</evidence>
<dbReference type="Proteomes" id="UP000019666">
    <property type="component" value="Unassembled WGS sequence"/>
</dbReference>
<dbReference type="EMBL" id="AOSK01000030">
    <property type="protein sequence ID" value="EYD77377.1"/>
    <property type="molecule type" value="Genomic_DNA"/>
</dbReference>
<dbReference type="PANTHER" id="PTHR30055">
    <property type="entry name" value="HTH-TYPE TRANSCRIPTIONAL REGULATOR RUTR"/>
    <property type="match status" value="1"/>
</dbReference>
<dbReference type="AlphaFoldDB" id="A0A017HS97"/>
<evidence type="ECO:0000256" key="3">
    <source>
        <dbReference type="ARBA" id="ARBA00023163"/>
    </source>
</evidence>
<reference evidence="6 7" key="1">
    <citation type="submission" date="2013-02" db="EMBL/GenBank/DDBJ databases">
        <authorList>
            <person name="Fiebig A."/>
            <person name="Goeker M."/>
            <person name="Klenk H.-P.P."/>
        </authorList>
    </citation>
    <scope>NUCLEOTIDE SEQUENCE [LARGE SCALE GENOMIC DNA]</scope>
    <source>
        <strain evidence="6 7">DSM 19309</strain>
    </source>
</reference>
<accession>A0A017HS97</accession>
<keyword evidence="3" id="KW-0804">Transcription</keyword>
<feature type="domain" description="HTH tetR-type" evidence="5">
    <location>
        <begin position="15"/>
        <end position="75"/>
    </location>
</feature>
<dbReference type="InterPro" id="IPR050109">
    <property type="entry name" value="HTH-type_TetR-like_transc_reg"/>
</dbReference>
<sequence>MLQQPIATTDTAEARQRAEAILAHARQAFVEKGFDGASMQDLARAAGMSAGNFYRYFPSKAALVEAMIARDLQEIDKGFQEIIASPDPLAAFRARLREEIVKKCEGGDRLWAEIAATATRKPEVAAALGGLEEGISRRMAQVLGHVAGLSDNGAQARLGTHAHLIFLIMHGVMCGPSSKGSPDEGLTDLVLRTIDGVIDDALSLAKDR</sequence>
<organism evidence="6 7">
    <name type="scientific">Rubellimicrobium mesophilum DSM 19309</name>
    <dbReference type="NCBI Taxonomy" id="442562"/>
    <lineage>
        <taxon>Bacteria</taxon>
        <taxon>Pseudomonadati</taxon>
        <taxon>Pseudomonadota</taxon>
        <taxon>Alphaproteobacteria</taxon>
        <taxon>Rhodobacterales</taxon>
        <taxon>Roseobacteraceae</taxon>
        <taxon>Rubellimicrobium</taxon>
    </lineage>
</organism>
<dbReference type="GO" id="GO:0000976">
    <property type="term" value="F:transcription cis-regulatory region binding"/>
    <property type="evidence" value="ECO:0007669"/>
    <property type="project" value="TreeGrafter"/>
</dbReference>